<feature type="domain" description="HIT" evidence="2">
    <location>
        <begin position="36"/>
        <end position="104"/>
    </location>
</feature>
<dbReference type="AlphaFoldDB" id="A0A3E0WV30"/>
<evidence type="ECO:0000313" key="3">
    <source>
        <dbReference type="EMBL" id="RFA36842.1"/>
    </source>
</evidence>
<name>A0A3E0WV30_9GAMM</name>
<proteinExistence type="predicted"/>
<dbReference type="PIRSF" id="PIRSF000714">
    <property type="entry name" value="HIT"/>
    <property type="match status" value="1"/>
</dbReference>
<dbReference type="GO" id="GO:0003824">
    <property type="term" value="F:catalytic activity"/>
    <property type="evidence" value="ECO:0007669"/>
    <property type="project" value="InterPro"/>
</dbReference>
<sequence length="137" mass="15510">MPFEIHPRLLADSRFVCDLPLSRVVLSNDARYPWCILIPRIPALRELFEVPEADRVQLFAEIDQVSRALQDLFTPDKLNVAAIGNLVPQLHVHVIARFATDAAWPQPVWGRGQPEPYTPDRAEARIQDLRAHLGEGS</sequence>
<dbReference type="OrthoDB" id="9799145at2"/>
<dbReference type="InterPro" id="IPR036265">
    <property type="entry name" value="HIT-like_sf"/>
</dbReference>
<organism evidence="3 4">
    <name type="scientific">Alkalilimnicola ehrlichii</name>
    <dbReference type="NCBI Taxonomy" id="351052"/>
    <lineage>
        <taxon>Bacteria</taxon>
        <taxon>Pseudomonadati</taxon>
        <taxon>Pseudomonadota</taxon>
        <taxon>Gammaproteobacteria</taxon>
        <taxon>Chromatiales</taxon>
        <taxon>Ectothiorhodospiraceae</taxon>
        <taxon>Alkalilimnicola</taxon>
    </lineage>
</organism>
<dbReference type="Proteomes" id="UP000256763">
    <property type="component" value="Unassembled WGS sequence"/>
</dbReference>
<comment type="caution">
    <text evidence="3">The sequence shown here is derived from an EMBL/GenBank/DDBJ whole genome shotgun (WGS) entry which is preliminary data.</text>
</comment>
<accession>A0A3E0WV30</accession>
<comment type="caution">
    <text evidence="1">Lacks conserved residue(s) required for the propagation of feature annotation.</text>
</comment>
<dbReference type="SUPFAM" id="SSF54197">
    <property type="entry name" value="HIT-like"/>
    <property type="match status" value="1"/>
</dbReference>
<reference evidence="4" key="1">
    <citation type="submission" date="2017-05" db="EMBL/GenBank/DDBJ databases">
        <authorList>
            <person name="Sharma S."/>
            <person name="Sidhu C."/>
            <person name="Pinnaka A.K."/>
        </authorList>
    </citation>
    <scope>NUCLEOTIDE SEQUENCE [LARGE SCALE GENOMIC DNA]</scope>
    <source>
        <strain evidence="4">AK93</strain>
    </source>
</reference>
<dbReference type="Pfam" id="PF01230">
    <property type="entry name" value="HIT"/>
    <property type="match status" value="1"/>
</dbReference>
<protein>
    <submittedName>
        <fullName evidence="3">HIT family protein</fullName>
    </submittedName>
</protein>
<dbReference type="EMBL" id="NFZW01000008">
    <property type="protein sequence ID" value="RFA36842.1"/>
    <property type="molecule type" value="Genomic_DNA"/>
</dbReference>
<keyword evidence="4" id="KW-1185">Reference proteome</keyword>
<dbReference type="RefSeq" id="WP_116302101.1">
    <property type="nucleotide sequence ID" value="NZ_NFZV01000008.1"/>
</dbReference>
<evidence type="ECO:0000259" key="2">
    <source>
        <dbReference type="PROSITE" id="PS51084"/>
    </source>
</evidence>
<dbReference type="InterPro" id="IPR011146">
    <property type="entry name" value="HIT-like"/>
</dbReference>
<gene>
    <name evidence="3" type="ORF">CAL65_09985</name>
</gene>
<dbReference type="InterPro" id="IPR026026">
    <property type="entry name" value="HIT_Hint"/>
</dbReference>
<evidence type="ECO:0000313" key="4">
    <source>
        <dbReference type="Proteomes" id="UP000256763"/>
    </source>
</evidence>
<evidence type="ECO:0000256" key="1">
    <source>
        <dbReference type="PROSITE-ProRule" id="PRU00464"/>
    </source>
</evidence>
<dbReference type="Gene3D" id="3.30.428.10">
    <property type="entry name" value="HIT-like"/>
    <property type="match status" value="1"/>
</dbReference>
<dbReference type="PROSITE" id="PS51084">
    <property type="entry name" value="HIT_2"/>
    <property type="match status" value="1"/>
</dbReference>